<organism evidence="3 4">
    <name type="scientific">Microvirga tunisiensis</name>
    <dbReference type="NCBI Taxonomy" id="2108360"/>
    <lineage>
        <taxon>Bacteria</taxon>
        <taxon>Pseudomonadati</taxon>
        <taxon>Pseudomonadota</taxon>
        <taxon>Alphaproteobacteria</taxon>
        <taxon>Hyphomicrobiales</taxon>
        <taxon>Methylobacteriaceae</taxon>
        <taxon>Microvirga</taxon>
    </lineage>
</organism>
<evidence type="ECO:0000313" key="3">
    <source>
        <dbReference type="EMBL" id="MPR25782.1"/>
    </source>
</evidence>
<reference evidence="3 4" key="1">
    <citation type="journal article" date="2019" name="Syst. Appl. Microbiol.">
        <title>Microvirga tunisiensis sp. nov., a root nodule symbiotic bacterium isolated from Lupinus micranthus and L. luteus grown in Northern Tunisia.</title>
        <authorList>
            <person name="Msaddak A."/>
            <person name="Rejili M."/>
            <person name="Duran D."/>
            <person name="Mars M."/>
            <person name="Palacios J.M."/>
            <person name="Ruiz-Argueso T."/>
            <person name="Rey L."/>
            <person name="Imperial J."/>
        </authorList>
    </citation>
    <scope>NUCLEOTIDE SEQUENCE [LARGE SCALE GENOMIC DNA]</scope>
    <source>
        <strain evidence="3 4">Lmie10</strain>
    </source>
</reference>
<dbReference type="EMBL" id="VOSK01000031">
    <property type="protein sequence ID" value="MPR25782.1"/>
    <property type="molecule type" value="Genomic_DNA"/>
</dbReference>
<evidence type="ECO:0000313" key="4">
    <source>
        <dbReference type="Proteomes" id="UP000403266"/>
    </source>
</evidence>
<comment type="caution">
    <text evidence="3">The sequence shown here is derived from an EMBL/GenBank/DDBJ whole genome shotgun (WGS) entry which is preliminary data.</text>
</comment>
<sequence length="69" mass="7757">MTISENKGRRVVSPASSEPDERRRKVEAADAHLARYERLSRIALLLVLLLCAGLLVLVLTHIWDLPRPA</sequence>
<keyword evidence="2" id="KW-0812">Transmembrane</keyword>
<protein>
    <submittedName>
        <fullName evidence="3">Uncharacterized protein</fullName>
    </submittedName>
</protein>
<dbReference type="AlphaFoldDB" id="A0A5N7MFJ3"/>
<evidence type="ECO:0000256" key="2">
    <source>
        <dbReference type="SAM" id="Phobius"/>
    </source>
</evidence>
<dbReference type="RefSeq" id="WP_152711541.1">
    <property type="nucleotide sequence ID" value="NZ_VOSJ01000029.1"/>
</dbReference>
<evidence type="ECO:0000256" key="1">
    <source>
        <dbReference type="SAM" id="MobiDB-lite"/>
    </source>
</evidence>
<keyword evidence="2" id="KW-0472">Membrane</keyword>
<feature type="region of interest" description="Disordered" evidence="1">
    <location>
        <begin position="1"/>
        <end position="24"/>
    </location>
</feature>
<dbReference type="Proteomes" id="UP000403266">
    <property type="component" value="Unassembled WGS sequence"/>
</dbReference>
<accession>A0A5N7MFJ3</accession>
<keyword evidence="2" id="KW-1133">Transmembrane helix</keyword>
<name>A0A5N7MFJ3_9HYPH</name>
<keyword evidence="4" id="KW-1185">Reference proteome</keyword>
<gene>
    <name evidence="3" type="ORF">FS320_11235</name>
</gene>
<proteinExistence type="predicted"/>
<feature type="transmembrane region" description="Helical" evidence="2">
    <location>
        <begin position="42"/>
        <end position="63"/>
    </location>
</feature>